<evidence type="ECO:0008006" key="3">
    <source>
        <dbReference type="Google" id="ProtNLM"/>
    </source>
</evidence>
<evidence type="ECO:0000313" key="1">
    <source>
        <dbReference type="EMBL" id="MBP3966293.1"/>
    </source>
</evidence>
<dbReference type="RefSeq" id="WP_210663333.1">
    <property type="nucleotide sequence ID" value="NZ_JAGKSP010000016.1"/>
</dbReference>
<proteinExistence type="predicted"/>
<comment type="caution">
    <text evidence="1">The sequence shown here is derived from an EMBL/GenBank/DDBJ whole genome shotgun (WGS) entry which is preliminary data.</text>
</comment>
<evidence type="ECO:0000313" key="2">
    <source>
        <dbReference type="Proteomes" id="UP000673394"/>
    </source>
</evidence>
<dbReference type="EMBL" id="JAGKSP010000016">
    <property type="protein sequence ID" value="MBP3966293.1"/>
    <property type="molecule type" value="Genomic_DNA"/>
</dbReference>
<gene>
    <name evidence="1" type="ORF">I8J30_26675</name>
</gene>
<accession>A0ABS5CKB2</accession>
<keyword evidence="2" id="KW-1185">Reference proteome</keyword>
<reference evidence="1 2" key="1">
    <citation type="submission" date="2021-04" db="EMBL/GenBank/DDBJ databases">
        <title>Paenibacillus sp. DLE-14 whole genome sequence.</title>
        <authorList>
            <person name="Ham Y.J."/>
        </authorList>
    </citation>
    <scope>NUCLEOTIDE SEQUENCE [LARGE SCALE GENOMIC DNA]</scope>
    <source>
        <strain evidence="1 2">DLE-14</strain>
    </source>
</reference>
<protein>
    <recommendedName>
        <fullName evidence="3">DUF1843 domain-containing protein</fullName>
    </recommendedName>
</protein>
<name>A0ABS5CKB2_9BACL</name>
<sequence length="56" mass="6175">MPEQKKITADDLAKISSSLGILGYSIGLLALEKADSEKRNKAKMSAAIKQLMKRFH</sequence>
<organism evidence="1 2">
    <name type="scientific">Paenibacillus lignilyticus</name>
    <dbReference type="NCBI Taxonomy" id="1172615"/>
    <lineage>
        <taxon>Bacteria</taxon>
        <taxon>Bacillati</taxon>
        <taxon>Bacillota</taxon>
        <taxon>Bacilli</taxon>
        <taxon>Bacillales</taxon>
        <taxon>Paenibacillaceae</taxon>
        <taxon>Paenibacillus</taxon>
    </lineage>
</organism>
<dbReference type="Proteomes" id="UP000673394">
    <property type="component" value="Unassembled WGS sequence"/>
</dbReference>